<accession>A0ABW3R8H0</accession>
<dbReference type="Pfam" id="PF16363">
    <property type="entry name" value="GDP_Man_Dehyd"/>
    <property type="match status" value="1"/>
</dbReference>
<dbReference type="RefSeq" id="WP_382301319.1">
    <property type="nucleotide sequence ID" value="NZ_JBHTLJ010000001.1"/>
</dbReference>
<keyword evidence="2" id="KW-0456">Lyase</keyword>
<evidence type="ECO:0000313" key="2">
    <source>
        <dbReference type="EMBL" id="MFD1161309.1"/>
    </source>
</evidence>
<dbReference type="PANTHER" id="PTHR43000">
    <property type="entry name" value="DTDP-D-GLUCOSE 4,6-DEHYDRATASE-RELATED"/>
    <property type="match status" value="1"/>
</dbReference>
<dbReference type="GO" id="GO:0008446">
    <property type="term" value="F:GDP-mannose 4,6-dehydratase activity"/>
    <property type="evidence" value="ECO:0007669"/>
    <property type="project" value="UniProtKB-EC"/>
</dbReference>
<dbReference type="Proteomes" id="UP001597163">
    <property type="component" value="Unassembled WGS sequence"/>
</dbReference>
<keyword evidence="3" id="KW-1185">Reference proteome</keyword>
<dbReference type="SUPFAM" id="SSF51735">
    <property type="entry name" value="NAD(P)-binding Rossmann-fold domains"/>
    <property type="match status" value="1"/>
</dbReference>
<proteinExistence type="predicted"/>
<feature type="domain" description="NAD(P)-binding" evidence="1">
    <location>
        <begin position="15"/>
        <end position="297"/>
    </location>
</feature>
<comment type="caution">
    <text evidence="2">The sequence shown here is derived from an EMBL/GenBank/DDBJ whole genome shotgun (WGS) entry which is preliminary data.</text>
</comment>
<dbReference type="Gene3D" id="3.90.25.10">
    <property type="entry name" value="UDP-galactose 4-epimerase, domain 1"/>
    <property type="match status" value="1"/>
</dbReference>
<dbReference type="Gene3D" id="3.40.50.720">
    <property type="entry name" value="NAD(P)-binding Rossmann-like Domain"/>
    <property type="match status" value="1"/>
</dbReference>
<gene>
    <name evidence="2" type="ORF">ACFQ2E_02695</name>
</gene>
<name>A0ABW3R8H0_9FLAO</name>
<protein>
    <submittedName>
        <fullName evidence="2">GDP-mannose 4,6-dehydratase</fullName>
        <ecNumber evidence="2">4.2.1.47</ecNumber>
    </submittedName>
</protein>
<organism evidence="2 3">
    <name type="scientific">Hwangdonia seohaensis</name>
    <dbReference type="NCBI Taxonomy" id="1240727"/>
    <lineage>
        <taxon>Bacteria</taxon>
        <taxon>Pseudomonadati</taxon>
        <taxon>Bacteroidota</taxon>
        <taxon>Flavobacteriia</taxon>
        <taxon>Flavobacteriales</taxon>
        <taxon>Flavobacteriaceae</taxon>
        <taxon>Hwangdonia</taxon>
    </lineage>
</organism>
<evidence type="ECO:0000259" key="1">
    <source>
        <dbReference type="Pfam" id="PF16363"/>
    </source>
</evidence>
<dbReference type="InterPro" id="IPR016040">
    <property type="entry name" value="NAD(P)-bd_dom"/>
</dbReference>
<evidence type="ECO:0000313" key="3">
    <source>
        <dbReference type="Proteomes" id="UP001597163"/>
    </source>
</evidence>
<dbReference type="InterPro" id="IPR036291">
    <property type="entry name" value="NAD(P)-bd_dom_sf"/>
</dbReference>
<dbReference type="EMBL" id="JBHTLJ010000001">
    <property type="protein sequence ID" value="MFD1161309.1"/>
    <property type="molecule type" value="Genomic_DNA"/>
</dbReference>
<dbReference type="EC" id="4.2.1.47" evidence="2"/>
<reference evidence="3" key="1">
    <citation type="journal article" date="2019" name="Int. J. Syst. Evol. Microbiol.">
        <title>The Global Catalogue of Microorganisms (GCM) 10K type strain sequencing project: providing services to taxonomists for standard genome sequencing and annotation.</title>
        <authorList>
            <consortium name="The Broad Institute Genomics Platform"/>
            <consortium name="The Broad Institute Genome Sequencing Center for Infectious Disease"/>
            <person name="Wu L."/>
            <person name="Ma J."/>
        </authorList>
    </citation>
    <scope>NUCLEOTIDE SEQUENCE [LARGE SCALE GENOMIC DNA]</scope>
    <source>
        <strain evidence="3">CCUG 63246</strain>
    </source>
</reference>
<sequence>MKEIKMEERSKKKVFITGINGFTGLHLEKHLLEKGFEVFGTTFRKTDNPNHYPCDILKEERISDILVTIKPEYIIHLAAISFVASKDKQNIYNVNVFGTINLLEAINKLDYIPNKILIASSAAVYGNIEGELDETLCPQPVNHYGNSKLVMENMTKAYFNSQNIIITRPFNYTGVGQESHFLVPKIVSHFKEKKANISLGNIDVYREFNDVDYVIECYTKLLISNLKSDIINVCSGKAVNIKYIISAMENLANYKINVNVNPDFIRKNEIKTLTGSNKKLISVIGDFSNNYQIQNTLKKIYKH</sequence>